<evidence type="ECO:0000256" key="2">
    <source>
        <dbReference type="ARBA" id="ARBA00023015"/>
    </source>
</evidence>
<protein>
    <submittedName>
        <fullName evidence="5">Uncharacterized protein</fullName>
    </submittedName>
</protein>
<feature type="non-terminal residue" evidence="5">
    <location>
        <position position="1"/>
    </location>
</feature>
<evidence type="ECO:0000256" key="3">
    <source>
        <dbReference type="ARBA" id="ARBA00023163"/>
    </source>
</evidence>
<dbReference type="GO" id="GO:0003712">
    <property type="term" value="F:transcription coregulator activity"/>
    <property type="evidence" value="ECO:0007669"/>
    <property type="project" value="InterPro"/>
</dbReference>
<name>A0A0H5R965_9EUKA</name>
<dbReference type="InterPro" id="IPR009332">
    <property type="entry name" value="Med22"/>
</dbReference>
<evidence type="ECO:0000256" key="1">
    <source>
        <dbReference type="ARBA" id="ARBA00004123"/>
    </source>
</evidence>
<dbReference type="AlphaFoldDB" id="A0A0H5R965"/>
<sequence>ITHGRGGGVEMDGRLGSVSDSCDLLLIEGSRLLAAVASPVATSDSPSFGLANNVQRTETAVHAQRMVQAAESLSSVISELKMLWSLHNFKQRFQDTNTVVESVNEHKTLVKHKLDRLLFEVRTAQTHLTAHYMSSRGPTISPTSSPTPTL</sequence>
<organism evidence="5">
    <name type="scientific">Spongospora subterranea</name>
    <dbReference type="NCBI Taxonomy" id="70186"/>
    <lineage>
        <taxon>Eukaryota</taxon>
        <taxon>Sar</taxon>
        <taxon>Rhizaria</taxon>
        <taxon>Endomyxa</taxon>
        <taxon>Phytomyxea</taxon>
        <taxon>Plasmodiophorida</taxon>
        <taxon>Plasmodiophoridae</taxon>
        <taxon>Spongospora</taxon>
    </lineage>
</organism>
<dbReference type="Pfam" id="PF06179">
    <property type="entry name" value="Med22"/>
    <property type="match status" value="1"/>
</dbReference>
<keyword evidence="4" id="KW-0539">Nucleus</keyword>
<evidence type="ECO:0000313" key="5">
    <source>
        <dbReference type="EMBL" id="CRZ10668.1"/>
    </source>
</evidence>
<dbReference type="PANTHER" id="PTHR12434:SF6">
    <property type="entry name" value="MEDIATOR OF RNA POLYMERASE II TRANSCRIPTION SUBUNIT 22"/>
    <property type="match status" value="1"/>
</dbReference>
<keyword evidence="3" id="KW-0804">Transcription</keyword>
<keyword evidence="2" id="KW-0805">Transcription regulation</keyword>
<accession>A0A0H5R965</accession>
<dbReference type="GO" id="GO:0006357">
    <property type="term" value="P:regulation of transcription by RNA polymerase II"/>
    <property type="evidence" value="ECO:0007669"/>
    <property type="project" value="InterPro"/>
</dbReference>
<proteinExistence type="predicted"/>
<dbReference type="GO" id="GO:0016592">
    <property type="term" value="C:mediator complex"/>
    <property type="evidence" value="ECO:0007669"/>
    <property type="project" value="InterPro"/>
</dbReference>
<dbReference type="PANTHER" id="PTHR12434">
    <property type="entry name" value="MEDIATOR OF RNA POLYMERASE II TRANSCRIPTION SUBUNIT 22"/>
    <property type="match status" value="1"/>
</dbReference>
<comment type="subcellular location">
    <subcellularLocation>
        <location evidence="1">Nucleus</location>
    </subcellularLocation>
</comment>
<reference evidence="5" key="1">
    <citation type="submission" date="2015-04" db="EMBL/GenBank/DDBJ databases">
        <title>The genome sequence of the plant pathogenic Rhizarian Plasmodiophora brassicae reveals insights in its biotrophic life cycle and the origin of chitin synthesis.</title>
        <authorList>
            <person name="Schwelm A."/>
            <person name="Fogelqvist J."/>
            <person name="Knaust A."/>
            <person name="Julke S."/>
            <person name="Lilja T."/>
            <person name="Dhandapani V."/>
            <person name="Bonilla-Rosso G."/>
            <person name="Karlsson M."/>
            <person name="Shevchenko A."/>
            <person name="Choi S.R."/>
            <person name="Kim H.G."/>
            <person name="Park J.Y."/>
            <person name="Lim Y.P."/>
            <person name="Ludwig-Muller J."/>
            <person name="Dixelius C."/>
        </authorList>
    </citation>
    <scope>NUCLEOTIDE SEQUENCE</scope>
    <source>
        <tissue evidence="5">Potato root galls</tissue>
    </source>
</reference>
<evidence type="ECO:0000256" key="4">
    <source>
        <dbReference type="ARBA" id="ARBA00023242"/>
    </source>
</evidence>
<dbReference type="EMBL" id="HACM01010226">
    <property type="protein sequence ID" value="CRZ10668.1"/>
    <property type="molecule type" value="Transcribed_RNA"/>
</dbReference>